<dbReference type="InterPro" id="IPR032800">
    <property type="entry name" value="TRP_N"/>
</dbReference>
<protein>
    <submittedName>
        <fullName evidence="3">Unnamed protein product</fullName>
    </submittedName>
</protein>
<feature type="domain" description="ML-like" evidence="2">
    <location>
        <begin position="36"/>
        <end position="154"/>
    </location>
</feature>
<name>A0AAN4Y913_ASPOZ</name>
<dbReference type="GO" id="GO:0055085">
    <property type="term" value="P:transmembrane transport"/>
    <property type="evidence" value="ECO:0007669"/>
    <property type="project" value="TreeGrafter"/>
</dbReference>
<reference evidence="3" key="1">
    <citation type="submission" date="2023-04" db="EMBL/GenBank/DDBJ databases">
        <title>Aspergillus oryzae NBRC 4228.</title>
        <authorList>
            <person name="Ichikawa N."/>
            <person name="Sato H."/>
            <person name="Tonouchi N."/>
        </authorList>
    </citation>
    <scope>NUCLEOTIDE SEQUENCE</scope>
    <source>
        <strain evidence="3">NBRC 4228</strain>
    </source>
</reference>
<dbReference type="PANTHER" id="PTHR31145">
    <property type="entry name" value="INTEGRAL MEMBRANE PROTEIN (AFU_ORTHOLOGUE AFUA_7G01610)"/>
    <property type="match status" value="1"/>
</dbReference>
<sequence>MGSAITTGGWFKAAMLLISILSILTFLCSAPVSASRVIKSNSLDLCTDNKNFTATFFNVTFTPDDRLLSIGFNGTVAISGNVVADLSLKAYGKEVITKTLDPCQMKEQRLCPMNIGKLEIPAIQTTLPQSVINQVPSKMHSPASLVQRRLTNGYC</sequence>
<comment type="caution">
    <text evidence="3">The sequence shown here is derived from an EMBL/GenBank/DDBJ whole genome shotgun (WGS) entry which is preliminary data.</text>
</comment>
<keyword evidence="1" id="KW-0732">Signal</keyword>
<evidence type="ECO:0000313" key="4">
    <source>
        <dbReference type="Proteomes" id="UP001165205"/>
    </source>
</evidence>
<feature type="signal peptide" evidence="1">
    <location>
        <begin position="1"/>
        <end position="34"/>
    </location>
</feature>
<dbReference type="GO" id="GO:0009272">
    <property type="term" value="P:fungal-type cell wall biogenesis"/>
    <property type="evidence" value="ECO:0007669"/>
    <property type="project" value="TreeGrafter"/>
</dbReference>
<proteinExistence type="predicted"/>
<feature type="chain" id="PRO_5042844576" evidence="1">
    <location>
        <begin position="35"/>
        <end position="155"/>
    </location>
</feature>
<dbReference type="EMBL" id="BSYA01000010">
    <property type="protein sequence ID" value="GMG24327.1"/>
    <property type="molecule type" value="Genomic_DNA"/>
</dbReference>
<dbReference type="GO" id="GO:0016020">
    <property type="term" value="C:membrane"/>
    <property type="evidence" value="ECO:0007669"/>
    <property type="project" value="TreeGrafter"/>
</dbReference>
<dbReference type="InterPro" id="IPR040241">
    <property type="entry name" value="TRP_Flc/Pkd2-like"/>
</dbReference>
<evidence type="ECO:0000313" key="3">
    <source>
        <dbReference type="EMBL" id="GMG24327.1"/>
    </source>
</evidence>
<dbReference type="AlphaFoldDB" id="A0AAN4Y913"/>
<evidence type="ECO:0000259" key="2">
    <source>
        <dbReference type="SMART" id="SM01320"/>
    </source>
</evidence>
<dbReference type="Proteomes" id="UP001165205">
    <property type="component" value="Unassembled WGS sequence"/>
</dbReference>
<evidence type="ECO:0000256" key="1">
    <source>
        <dbReference type="SAM" id="SignalP"/>
    </source>
</evidence>
<dbReference type="Pfam" id="PF14558">
    <property type="entry name" value="TRP_N"/>
    <property type="match status" value="1"/>
</dbReference>
<dbReference type="PANTHER" id="PTHR31145:SF2">
    <property type="entry name" value="FLAVIN CARRIER PROTEIN 2"/>
    <property type="match status" value="1"/>
</dbReference>
<accession>A0AAN4Y913</accession>
<organism evidence="3 4">
    <name type="scientific">Aspergillus oryzae</name>
    <name type="common">Yellow koji mold</name>
    <dbReference type="NCBI Taxonomy" id="5062"/>
    <lineage>
        <taxon>Eukaryota</taxon>
        <taxon>Fungi</taxon>
        <taxon>Dikarya</taxon>
        <taxon>Ascomycota</taxon>
        <taxon>Pezizomycotina</taxon>
        <taxon>Eurotiomycetes</taxon>
        <taxon>Eurotiomycetidae</taxon>
        <taxon>Eurotiales</taxon>
        <taxon>Aspergillaceae</taxon>
        <taxon>Aspergillus</taxon>
        <taxon>Aspergillus subgen. Circumdati</taxon>
    </lineage>
</organism>
<gene>
    <name evidence="3" type="ORF">Aory04_000159500</name>
</gene>
<dbReference type="SMART" id="SM01320">
    <property type="entry name" value="TRP_N"/>
    <property type="match status" value="1"/>
</dbReference>